<dbReference type="InterPro" id="IPR029052">
    <property type="entry name" value="Metallo-depent_PP-like"/>
</dbReference>
<keyword evidence="2" id="KW-0472">Membrane</keyword>
<dbReference type="EMBL" id="BNCQ01000005">
    <property type="protein sequence ID" value="GIL98666.1"/>
    <property type="molecule type" value="Genomic_DNA"/>
</dbReference>
<comment type="caution">
    <text evidence="4">The sequence shown here is derived from an EMBL/GenBank/DDBJ whole genome shotgun (WGS) entry which is preliminary data.</text>
</comment>
<dbReference type="PANTHER" id="PTHR12905">
    <property type="entry name" value="METALLOPHOSPHOESTERASE"/>
    <property type="match status" value="1"/>
</dbReference>
<evidence type="ECO:0000313" key="4">
    <source>
        <dbReference type="EMBL" id="GIL98666.1"/>
    </source>
</evidence>
<dbReference type="InterPro" id="IPR004843">
    <property type="entry name" value="Calcineurin-like_PHP"/>
</dbReference>
<dbReference type="Gene3D" id="3.60.21.10">
    <property type="match status" value="1"/>
</dbReference>
<gene>
    <name evidence="4" type="ORF">Vretimale_4047</name>
</gene>
<reference evidence="4" key="1">
    <citation type="journal article" date="2021" name="Proc. Natl. Acad. Sci. U.S.A.">
        <title>Three genomes in the algal genus Volvox reveal the fate of a haploid sex-determining region after a transition to homothallism.</title>
        <authorList>
            <person name="Yamamoto K."/>
            <person name="Hamaji T."/>
            <person name="Kawai-Toyooka H."/>
            <person name="Matsuzaki R."/>
            <person name="Takahashi F."/>
            <person name="Nishimura Y."/>
            <person name="Kawachi M."/>
            <person name="Noguchi H."/>
            <person name="Minakuchi Y."/>
            <person name="Umen J.G."/>
            <person name="Toyoda A."/>
            <person name="Nozaki H."/>
        </authorList>
    </citation>
    <scope>NUCLEOTIDE SEQUENCE</scope>
    <source>
        <strain evidence="4">NIES-3785</strain>
    </source>
</reference>
<evidence type="ECO:0000259" key="3">
    <source>
        <dbReference type="Pfam" id="PF00149"/>
    </source>
</evidence>
<evidence type="ECO:0000256" key="2">
    <source>
        <dbReference type="SAM" id="Phobius"/>
    </source>
</evidence>
<organism evidence="4 5">
    <name type="scientific">Volvox reticuliferus</name>
    <dbReference type="NCBI Taxonomy" id="1737510"/>
    <lineage>
        <taxon>Eukaryota</taxon>
        <taxon>Viridiplantae</taxon>
        <taxon>Chlorophyta</taxon>
        <taxon>core chlorophytes</taxon>
        <taxon>Chlorophyceae</taxon>
        <taxon>CS clade</taxon>
        <taxon>Chlamydomonadales</taxon>
        <taxon>Volvocaceae</taxon>
        <taxon>Volvox</taxon>
    </lineage>
</organism>
<dbReference type="PANTHER" id="PTHR12905:SF0">
    <property type="entry name" value="CALCINEURIN-LIKE PHOSPHOESTERASE DOMAIN-CONTAINING PROTEIN"/>
    <property type="match status" value="1"/>
</dbReference>
<keyword evidence="2" id="KW-0812">Transmembrane</keyword>
<dbReference type="Proteomes" id="UP000722791">
    <property type="component" value="Unassembled WGS sequence"/>
</dbReference>
<feature type="transmembrane region" description="Helical" evidence="2">
    <location>
        <begin position="48"/>
        <end position="67"/>
    </location>
</feature>
<proteinExistence type="predicted"/>
<accession>A0A8J4G0X5</accession>
<sequence length="367" mass="39599">MRVWTSPYASTRVRVFINAITTRNTLGYYNNNITDNNVFLKMFHCPRVAYVAVVILVTQIILIGPHITPFLQNKRANKISAPVTQTKIGDVEARGSDGGSIPTAVTKAAISSTAGASSSSLALFPSTAPQTARRPPLTAVCISDTHGLYQEPGLIKVPEGDLLLFPGDVEVGTAAEGRAFSQWLEGLPVRGPRVLTWGNMDTATPGLKDPVPGATILVNTIQEVSGYRIFASPFTPRFAGAYQLDLDPDSSFEYWSRLLPPNADVDIILTHGPPFGVADKTGGQNRGDIGLLKAVQALQKAPLLWVCGHIHEQYGEHRLAHPRAPGGSILLVNSAVFYVQRPGHQQSAQPRAVALPEPHLLPRQLSE</sequence>
<evidence type="ECO:0000313" key="5">
    <source>
        <dbReference type="Proteomes" id="UP000722791"/>
    </source>
</evidence>
<name>A0A8J4G0X5_9CHLO</name>
<protein>
    <recommendedName>
        <fullName evidence="3">Calcineurin-like phosphoesterase domain-containing protein</fullName>
    </recommendedName>
</protein>
<dbReference type="AlphaFoldDB" id="A0A8J4G0X5"/>
<dbReference type="SUPFAM" id="SSF56300">
    <property type="entry name" value="Metallo-dependent phosphatases"/>
    <property type="match status" value="1"/>
</dbReference>
<dbReference type="GO" id="GO:0016787">
    <property type="term" value="F:hydrolase activity"/>
    <property type="evidence" value="ECO:0007669"/>
    <property type="project" value="InterPro"/>
</dbReference>
<feature type="domain" description="Calcineurin-like phosphoesterase" evidence="3">
    <location>
        <begin position="140"/>
        <end position="312"/>
    </location>
</feature>
<dbReference type="InterPro" id="IPR051693">
    <property type="entry name" value="UPF0046_metallophosphoest"/>
</dbReference>
<feature type="region of interest" description="Disordered" evidence="1">
    <location>
        <begin position="347"/>
        <end position="367"/>
    </location>
</feature>
<dbReference type="Pfam" id="PF00149">
    <property type="entry name" value="Metallophos"/>
    <property type="match status" value="1"/>
</dbReference>
<evidence type="ECO:0000256" key="1">
    <source>
        <dbReference type="SAM" id="MobiDB-lite"/>
    </source>
</evidence>
<keyword evidence="2" id="KW-1133">Transmembrane helix</keyword>